<feature type="region of interest" description="Disordered" evidence="1">
    <location>
        <begin position="144"/>
        <end position="209"/>
    </location>
</feature>
<dbReference type="GeneID" id="36575524"/>
<dbReference type="STRING" id="857342.A0A2T3B5Y3"/>
<accession>A0A2T3B5Y3</accession>
<feature type="compositionally biased region" description="Basic and acidic residues" evidence="1">
    <location>
        <begin position="64"/>
        <end position="74"/>
    </location>
</feature>
<protein>
    <submittedName>
        <fullName evidence="2">Uncharacterized protein</fullName>
    </submittedName>
</protein>
<evidence type="ECO:0000313" key="2">
    <source>
        <dbReference type="EMBL" id="PSS22143.1"/>
    </source>
</evidence>
<dbReference type="OrthoDB" id="5229017at2759"/>
<dbReference type="EMBL" id="KZ679009">
    <property type="protein sequence ID" value="PSS22143.1"/>
    <property type="molecule type" value="Genomic_DNA"/>
</dbReference>
<feature type="compositionally biased region" description="Polar residues" evidence="1">
    <location>
        <begin position="150"/>
        <end position="160"/>
    </location>
</feature>
<dbReference type="InParanoid" id="A0A2T3B5Y3"/>
<feature type="compositionally biased region" description="Basic and acidic residues" evidence="1">
    <location>
        <begin position="406"/>
        <end position="417"/>
    </location>
</feature>
<dbReference type="Proteomes" id="UP000241818">
    <property type="component" value="Unassembled WGS sequence"/>
</dbReference>
<dbReference type="AlphaFoldDB" id="A0A2T3B5Y3"/>
<feature type="region of interest" description="Disordered" evidence="1">
    <location>
        <begin position="451"/>
        <end position="602"/>
    </location>
</feature>
<proteinExistence type="predicted"/>
<feature type="region of interest" description="Disordered" evidence="1">
    <location>
        <begin position="374"/>
        <end position="435"/>
    </location>
</feature>
<sequence>MEAAFFTSYSLACEQGRRYCVKTSSPSQKQHRVSGKNYDRPRNYDTGFVDSVGMDFFPVRGEDLSQDEQVKDVTQEGTGSESGQIDSRAVSKWDMVRKLVSVQEWESQKQISLNFDGASDRFSSSAPKFDNKQSRYHNTIRHSISHSERWSTPSISNSSMDLDRGHARLPALSPTNPKPLNVRKQSSQVYPTPSQQQSNPYNPSQGHFETPVYPPRISSIRERWQPNESAQARATRIKTASAVDNSAQSTLSNYRVHYLSDTSIDVPSTPNTTARSILSSYKESYLSDLPDTSPGIMGDFVPIDSSDMAYRPAKGEDSKVLFHPTCKARKVTNVVNPYEFEPSSPYSNEARQTRITDFIDSHEGTLVYSPRLSHMKNSRSEGNATYMTRRSDPTAHESKPTGYAMHRSESSPSHESKPTGYAMHRSESSPSVAPLRFPTFRGGSLSSELSSYSLEDDGSASHARRGRQQNEHEGRHDRQDVDTGMFAPSSSRQSTKDYARKSRSRSPSRLPHQESMHSYAYSRNLPSSPTKILGNVSERDEQSQSPPCTPPKKRSRSPMKRMFGEHGWLGPSPDEKPEHNLRSKKSFLPRNEDSPNRKKTTMMGKLKTKLEEIAEKADLSPMFKSDHEKPAKSILLSISLGPAEQARIYMEVELMLVHTANNFLMNQFSQGRIAVDSIKKTVDTWKSKGRPVVIEFMYDQTTQRDLVAANQHNFRFHGDGAGSEHRVNSMLYNWKQVASQMSIRTFCNADTVVLKLLFDIGQVLELLGAGEPMMLRLQNIRAIASEHMRIAHKKDIKSGTQAPAQGRMMAWNVQSSVGNIPNGQPPMEDAYGGLKLVPDSYTN</sequence>
<feature type="compositionally biased region" description="Basic and acidic residues" evidence="1">
    <location>
        <begin position="389"/>
        <end position="399"/>
    </location>
</feature>
<dbReference type="RefSeq" id="XP_024722298.1">
    <property type="nucleotide sequence ID" value="XM_024867443.1"/>
</dbReference>
<feature type="compositionally biased region" description="Basic and acidic residues" evidence="1">
    <location>
        <begin position="468"/>
        <end position="481"/>
    </location>
</feature>
<feature type="region of interest" description="Disordered" evidence="1">
    <location>
        <begin position="64"/>
        <end position="87"/>
    </location>
</feature>
<gene>
    <name evidence="2" type="ORF">M430DRAFT_40921</name>
</gene>
<evidence type="ECO:0000313" key="3">
    <source>
        <dbReference type="Proteomes" id="UP000241818"/>
    </source>
</evidence>
<feature type="region of interest" description="Disordered" evidence="1">
    <location>
        <begin position="117"/>
        <end position="136"/>
    </location>
</feature>
<evidence type="ECO:0000256" key="1">
    <source>
        <dbReference type="SAM" id="MobiDB-lite"/>
    </source>
</evidence>
<feature type="compositionally biased region" description="Low complexity" evidence="1">
    <location>
        <begin position="190"/>
        <end position="205"/>
    </location>
</feature>
<organism evidence="2 3">
    <name type="scientific">Amorphotheca resinae ATCC 22711</name>
    <dbReference type="NCBI Taxonomy" id="857342"/>
    <lineage>
        <taxon>Eukaryota</taxon>
        <taxon>Fungi</taxon>
        <taxon>Dikarya</taxon>
        <taxon>Ascomycota</taxon>
        <taxon>Pezizomycotina</taxon>
        <taxon>Leotiomycetes</taxon>
        <taxon>Helotiales</taxon>
        <taxon>Amorphothecaceae</taxon>
        <taxon>Amorphotheca</taxon>
    </lineage>
</organism>
<reference evidence="2 3" key="1">
    <citation type="journal article" date="2018" name="New Phytol.">
        <title>Comparative genomics and transcriptomics depict ericoid mycorrhizal fungi as versatile saprotrophs and plant mutualists.</title>
        <authorList>
            <person name="Martino E."/>
            <person name="Morin E."/>
            <person name="Grelet G.A."/>
            <person name="Kuo A."/>
            <person name="Kohler A."/>
            <person name="Daghino S."/>
            <person name="Barry K.W."/>
            <person name="Cichocki N."/>
            <person name="Clum A."/>
            <person name="Dockter R.B."/>
            <person name="Hainaut M."/>
            <person name="Kuo R.C."/>
            <person name="LaButti K."/>
            <person name="Lindahl B.D."/>
            <person name="Lindquist E.A."/>
            <person name="Lipzen A."/>
            <person name="Khouja H.R."/>
            <person name="Magnuson J."/>
            <person name="Murat C."/>
            <person name="Ohm R.A."/>
            <person name="Singer S.W."/>
            <person name="Spatafora J.W."/>
            <person name="Wang M."/>
            <person name="Veneault-Fourrey C."/>
            <person name="Henrissat B."/>
            <person name="Grigoriev I.V."/>
            <person name="Martin F.M."/>
            <person name="Perotto S."/>
        </authorList>
    </citation>
    <scope>NUCLEOTIDE SEQUENCE [LARGE SCALE GENOMIC DNA]</scope>
    <source>
        <strain evidence="2 3">ATCC 22711</strain>
    </source>
</reference>
<name>A0A2T3B5Y3_AMORE</name>
<feature type="compositionally biased region" description="Polar residues" evidence="1">
    <location>
        <begin position="75"/>
        <end position="85"/>
    </location>
</feature>
<keyword evidence="3" id="KW-1185">Reference proteome</keyword>